<reference evidence="2 3" key="1">
    <citation type="submission" date="2019-06" db="EMBL/GenBank/DDBJ databases">
        <title>The genome of Shewanella sp. SM1901.</title>
        <authorList>
            <person name="Cha Q."/>
        </authorList>
    </citation>
    <scope>NUCLEOTIDE SEQUENCE [LARGE SCALE GENOMIC DNA]</scope>
    <source>
        <strain evidence="2 3">SM1901</strain>
    </source>
</reference>
<accession>A0A4Y5YBS7</accession>
<dbReference type="EMBL" id="CP041036">
    <property type="protein sequence ID" value="QDE30087.1"/>
    <property type="molecule type" value="Genomic_DNA"/>
</dbReference>
<evidence type="ECO:0000256" key="1">
    <source>
        <dbReference type="SAM" id="SignalP"/>
    </source>
</evidence>
<sequence>MCRYWQRSLLKLLSCSVACVPLFVGHFVNAGQYISPQPLVINQVQTTAVMVEDGLANDDVRQAYFTPIAKKQALVCSLPALKKCIALLPLSLQHQTSFSVANIRRAIGRKSAMVLVAESDSIAGVIIINPAKDMLEQSGAIGLTTYQLPLTNQTKLTLWHEIGHLYNISLQGSVLPYSLTEYQHEWLADLYLLWCVAQQYQQLDLVWQQFHRRNLALINDSGNLSHWSAPQLQIVLSHYDVQQLQHFSRYEDFLTAVYPLMPAWSPRDMGEFSSLVQRTFSSVQSLPEYMFWRQPELIQVLTPTLKQLMGKTKSQQWLKKQFSTAK</sequence>
<proteinExistence type="predicted"/>
<protein>
    <recommendedName>
        <fullName evidence="4">Zinc-dependent peptidase</fullName>
    </recommendedName>
</protein>
<dbReference type="AlphaFoldDB" id="A0A4Y5YBS7"/>
<feature type="signal peptide" evidence="1">
    <location>
        <begin position="1"/>
        <end position="30"/>
    </location>
</feature>
<evidence type="ECO:0000313" key="2">
    <source>
        <dbReference type="EMBL" id="QDE30087.1"/>
    </source>
</evidence>
<keyword evidence="1" id="KW-0732">Signal</keyword>
<evidence type="ECO:0008006" key="4">
    <source>
        <dbReference type="Google" id="ProtNLM"/>
    </source>
</evidence>
<evidence type="ECO:0000313" key="3">
    <source>
        <dbReference type="Proteomes" id="UP000319809"/>
    </source>
</evidence>
<dbReference type="KEGG" id="spol:FH971_03310"/>
<dbReference type="Proteomes" id="UP000319809">
    <property type="component" value="Chromosome"/>
</dbReference>
<name>A0A4Y5YBS7_9GAMM</name>
<feature type="chain" id="PRO_5021321570" description="Zinc-dependent peptidase" evidence="1">
    <location>
        <begin position="31"/>
        <end position="326"/>
    </location>
</feature>
<keyword evidence="3" id="KW-1185">Reference proteome</keyword>
<dbReference type="RefSeq" id="WP_140233345.1">
    <property type="nucleotide sequence ID" value="NZ_CP041036.1"/>
</dbReference>
<gene>
    <name evidence="2" type="ORF">FH971_03310</name>
</gene>
<organism evidence="2 3">
    <name type="scientific">Shewanella polaris</name>
    <dbReference type="NCBI Taxonomy" id="2588449"/>
    <lineage>
        <taxon>Bacteria</taxon>
        <taxon>Pseudomonadati</taxon>
        <taxon>Pseudomonadota</taxon>
        <taxon>Gammaproteobacteria</taxon>
        <taxon>Alteromonadales</taxon>
        <taxon>Shewanellaceae</taxon>
        <taxon>Shewanella</taxon>
    </lineage>
</organism>